<keyword evidence="2 3" id="KW-0663">Pyridoxal phosphate</keyword>
<accession>A0A1B7TDQ3</accession>
<dbReference type="InterPro" id="IPR015421">
    <property type="entry name" value="PyrdxlP-dep_Trfase_major"/>
</dbReference>
<comment type="similarity">
    <text evidence="1 3">Belongs to the class-III pyridoxal-phosphate-dependent aminotransferase family.</text>
</comment>
<comment type="caution">
    <text evidence="4">The sequence shown here is derived from an EMBL/GenBank/DDBJ whole genome shotgun (WGS) entry which is preliminary data.</text>
</comment>
<evidence type="ECO:0000256" key="1">
    <source>
        <dbReference type="ARBA" id="ARBA00008954"/>
    </source>
</evidence>
<name>A0A1B7TDQ3_9ASCO</name>
<dbReference type="OrthoDB" id="10261433at2759"/>
<dbReference type="GO" id="GO:0030170">
    <property type="term" value="F:pyridoxal phosphate binding"/>
    <property type="evidence" value="ECO:0007669"/>
    <property type="project" value="InterPro"/>
</dbReference>
<dbReference type="SUPFAM" id="SSF53383">
    <property type="entry name" value="PLP-dependent transferases"/>
    <property type="match status" value="1"/>
</dbReference>
<dbReference type="PANTHER" id="PTHR43094:SF1">
    <property type="entry name" value="AMINOTRANSFERASE CLASS-III"/>
    <property type="match status" value="1"/>
</dbReference>
<proteinExistence type="inferred from homology"/>
<dbReference type="InterPro" id="IPR015422">
    <property type="entry name" value="PyrdxlP-dep_Trfase_small"/>
</dbReference>
<gene>
    <name evidence="4" type="ORF">HANVADRAFT_56196</name>
</gene>
<dbReference type="EMBL" id="LXPE01000013">
    <property type="protein sequence ID" value="OBA26795.1"/>
    <property type="molecule type" value="Genomic_DNA"/>
</dbReference>
<dbReference type="AlphaFoldDB" id="A0A1B7TDQ3"/>
<evidence type="ECO:0000313" key="4">
    <source>
        <dbReference type="EMBL" id="OBA26795.1"/>
    </source>
</evidence>
<dbReference type="GO" id="GO:0005829">
    <property type="term" value="C:cytosol"/>
    <property type="evidence" value="ECO:0007669"/>
    <property type="project" value="TreeGrafter"/>
</dbReference>
<dbReference type="Pfam" id="PF00202">
    <property type="entry name" value="Aminotran_3"/>
    <property type="match status" value="1"/>
</dbReference>
<dbReference type="GO" id="GO:0008483">
    <property type="term" value="F:transaminase activity"/>
    <property type="evidence" value="ECO:0007669"/>
    <property type="project" value="InterPro"/>
</dbReference>
<dbReference type="Gene3D" id="3.40.640.10">
    <property type="entry name" value="Type I PLP-dependent aspartate aminotransferase-like (Major domain)"/>
    <property type="match status" value="1"/>
</dbReference>
<protein>
    <submittedName>
        <fullName evidence="4">PLP-dependent transferase</fullName>
    </submittedName>
</protein>
<dbReference type="Proteomes" id="UP000092321">
    <property type="component" value="Unassembled WGS sequence"/>
</dbReference>
<dbReference type="InterPro" id="IPR015424">
    <property type="entry name" value="PyrdxlP-dep_Trfase"/>
</dbReference>
<evidence type="ECO:0000256" key="2">
    <source>
        <dbReference type="ARBA" id="ARBA00022898"/>
    </source>
</evidence>
<reference evidence="5" key="1">
    <citation type="journal article" date="2016" name="Proc. Natl. Acad. Sci. U.S.A.">
        <title>Comparative genomics of biotechnologically important yeasts.</title>
        <authorList>
            <person name="Riley R."/>
            <person name="Haridas S."/>
            <person name="Wolfe K.H."/>
            <person name="Lopes M.R."/>
            <person name="Hittinger C.T."/>
            <person name="Goeker M."/>
            <person name="Salamov A.A."/>
            <person name="Wisecaver J.H."/>
            <person name="Long T.M."/>
            <person name="Calvey C.H."/>
            <person name="Aerts A.L."/>
            <person name="Barry K.W."/>
            <person name="Choi C."/>
            <person name="Clum A."/>
            <person name="Coughlan A.Y."/>
            <person name="Deshpande S."/>
            <person name="Douglass A.P."/>
            <person name="Hanson S.J."/>
            <person name="Klenk H.-P."/>
            <person name="LaButti K.M."/>
            <person name="Lapidus A."/>
            <person name="Lindquist E.A."/>
            <person name="Lipzen A.M."/>
            <person name="Meier-Kolthoff J.P."/>
            <person name="Ohm R.A."/>
            <person name="Otillar R.P."/>
            <person name="Pangilinan J.L."/>
            <person name="Peng Y."/>
            <person name="Rokas A."/>
            <person name="Rosa C.A."/>
            <person name="Scheuner C."/>
            <person name="Sibirny A.A."/>
            <person name="Slot J.C."/>
            <person name="Stielow J.B."/>
            <person name="Sun H."/>
            <person name="Kurtzman C.P."/>
            <person name="Blackwell M."/>
            <person name="Grigoriev I.V."/>
            <person name="Jeffries T.W."/>
        </authorList>
    </citation>
    <scope>NUCLEOTIDE SEQUENCE [LARGE SCALE GENOMIC DNA]</scope>
    <source>
        <strain evidence="5">NRRL Y-1626</strain>
    </source>
</reference>
<dbReference type="Gene3D" id="3.90.1150.10">
    <property type="entry name" value="Aspartate Aminotransferase, domain 1"/>
    <property type="match status" value="1"/>
</dbReference>
<evidence type="ECO:0000313" key="5">
    <source>
        <dbReference type="Proteomes" id="UP000092321"/>
    </source>
</evidence>
<keyword evidence="5" id="KW-1185">Reference proteome</keyword>
<keyword evidence="4" id="KW-0808">Transferase</keyword>
<sequence length="475" mass="52070">MTTQKVKPSTQSFVFQGVVDKKPPQVLKGKGCRIVVEKNGKVYEDIIDAVTGAAVGALGWGDEDVAKFMVDVLPTHTYTFPAIIGNQNSENLAKFYIDHSPEGAFASALWCGSGSEANENAMKIIHQYWKEKGMPNKKKFISRESSYHGFSLAALSISENARADEFSGILLDPSLCPKMPVCYPYRYQKEGQSEEEYTQSLLDALEKLIIDNDPETVASVTIETLPGSSLGTVPPPKGYLPGIRKLCDKYDILMHLDEVMCGTGRSNPNGGLNCWENFLEPGQFPDMQSVGKTLGSGYITIAGVLVSPKVKEAYDSGSGMVMGGQTYASHGFNCGVSLKIQEKIFKEGLTKNIFEKGNMLGQKLKDAFIGKHNIIGDVRGIGGFWTCELVKDKATKQWFDKKLDLAHRCQDALFEAGLNVVGMQGCVSNKSGEGDFVFMAPAFIITEEDVNEIAKRFITGIEALQEELKTKGEWK</sequence>
<dbReference type="InterPro" id="IPR005814">
    <property type="entry name" value="Aminotrans_3"/>
</dbReference>
<evidence type="ECO:0000256" key="3">
    <source>
        <dbReference type="RuleBase" id="RU003560"/>
    </source>
</evidence>
<organism evidence="4 5">
    <name type="scientific">Hanseniaspora valbyensis NRRL Y-1626</name>
    <dbReference type="NCBI Taxonomy" id="766949"/>
    <lineage>
        <taxon>Eukaryota</taxon>
        <taxon>Fungi</taxon>
        <taxon>Dikarya</taxon>
        <taxon>Ascomycota</taxon>
        <taxon>Saccharomycotina</taxon>
        <taxon>Saccharomycetes</taxon>
        <taxon>Saccharomycodales</taxon>
        <taxon>Saccharomycodaceae</taxon>
        <taxon>Hanseniaspora</taxon>
    </lineage>
</organism>
<dbReference type="PANTHER" id="PTHR43094">
    <property type="entry name" value="AMINOTRANSFERASE"/>
    <property type="match status" value="1"/>
</dbReference>